<keyword evidence="4" id="KW-1185">Reference proteome</keyword>
<comment type="caution">
    <text evidence="3">The sequence shown here is derived from an EMBL/GenBank/DDBJ whole genome shotgun (WGS) entry which is preliminary data.</text>
</comment>
<name>A0A2H3P5Q6_9BACT</name>
<dbReference type="InterPro" id="IPR050789">
    <property type="entry name" value="Diverse_Enzym_Activities"/>
</dbReference>
<keyword evidence="3" id="KW-0378">Hydrolase</keyword>
<dbReference type="OrthoDB" id="1522765at2"/>
<evidence type="ECO:0000259" key="2">
    <source>
        <dbReference type="Pfam" id="PF00144"/>
    </source>
</evidence>
<dbReference type="SUPFAM" id="SSF56601">
    <property type="entry name" value="beta-lactamase/transpeptidase-like"/>
    <property type="match status" value="1"/>
</dbReference>
<organism evidence="3 4">
    <name type="scientific">Longimonas halophila</name>
    <dbReference type="NCBI Taxonomy" id="1469170"/>
    <lineage>
        <taxon>Bacteria</taxon>
        <taxon>Pseudomonadati</taxon>
        <taxon>Rhodothermota</taxon>
        <taxon>Rhodothermia</taxon>
        <taxon>Rhodothermales</taxon>
        <taxon>Salisaetaceae</taxon>
        <taxon>Longimonas</taxon>
    </lineage>
</organism>
<dbReference type="Pfam" id="PF00144">
    <property type="entry name" value="Beta-lactamase"/>
    <property type="match status" value="1"/>
</dbReference>
<accession>A0A2H3P5Q6</accession>
<dbReference type="InterPro" id="IPR012338">
    <property type="entry name" value="Beta-lactam/transpept-like"/>
</dbReference>
<protein>
    <submittedName>
        <fullName evidence="3">Serine hydrolase</fullName>
    </submittedName>
</protein>
<feature type="domain" description="Beta-lactamase-related" evidence="2">
    <location>
        <begin position="56"/>
        <end position="320"/>
    </location>
</feature>
<dbReference type="PANTHER" id="PTHR43283">
    <property type="entry name" value="BETA-LACTAMASE-RELATED"/>
    <property type="match status" value="1"/>
</dbReference>
<proteinExistence type="predicted"/>
<dbReference type="EMBL" id="PDEP01000006">
    <property type="protein sequence ID" value="PEN07108.1"/>
    <property type="molecule type" value="Genomic_DNA"/>
</dbReference>
<dbReference type="AlphaFoldDB" id="A0A2H3P5Q6"/>
<dbReference type="Gene3D" id="3.40.710.10">
    <property type="entry name" value="DD-peptidase/beta-lactamase superfamily"/>
    <property type="match status" value="1"/>
</dbReference>
<sequence length="348" mass="38277">MHRLFACLLVLVGCGSIAASAQTPSWQVRAPATFQMDADALAAAFDEAADMAPLNSLLIARGDSLVAAQAFRGMTLDRPINIKSASKTVVGTLFGIALADGAFDTLYEPIGPRFPEILADTARAARLTPYHLITMQAGLESTSFGNYGAWVSSDNWVRNALQRPIEHPPGTRMTYSTGTSHILGVLLTRVLDEPLRTYAQRRLFDPLDVKIGAWQQDPQGNYFGGNNLAIPPRGLLRLGQLHLNGGTWNGTRVLPSWWPALAWTPFVGDAFRDFQYGLSWWIADFDGVRTYFAWGYGGQFVFVAPELNLVAAMTSSLTNRPRNLGDFSSQLMDFWRSHVVPTVVRNEP</sequence>
<dbReference type="RefSeq" id="WP_098062137.1">
    <property type="nucleotide sequence ID" value="NZ_PDEP01000006.1"/>
</dbReference>
<reference evidence="3 4" key="1">
    <citation type="submission" date="2017-10" db="EMBL/GenBank/DDBJ databases">
        <title>Draft genome of Longimonas halophila.</title>
        <authorList>
            <person name="Goh K.M."/>
            <person name="Shamsir M.S."/>
            <person name="Lim S.W."/>
        </authorList>
    </citation>
    <scope>NUCLEOTIDE SEQUENCE [LARGE SCALE GENOMIC DNA]</scope>
    <source>
        <strain evidence="3 4">KCTC 42399</strain>
    </source>
</reference>
<keyword evidence="1" id="KW-0732">Signal</keyword>
<evidence type="ECO:0000313" key="3">
    <source>
        <dbReference type="EMBL" id="PEN07108.1"/>
    </source>
</evidence>
<dbReference type="InterPro" id="IPR001466">
    <property type="entry name" value="Beta-lactam-related"/>
</dbReference>
<evidence type="ECO:0000313" key="4">
    <source>
        <dbReference type="Proteomes" id="UP000221024"/>
    </source>
</evidence>
<gene>
    <name evidence="3" type="ORF">CRI93_08210</name>
</gene>
<dbReference type="Proteomes" id="UP000221024">
    <property type="component" value="Unassembled WGS sequence"/>
</dbReference>
<dbReference type="PANTHER" id="PTHR43283:SF7">
    <property type="entry name" value="BETA-LACTAMASE-RELATED DOMAIN-CONTAINING PROTEIN"/>
    <property type="match status" value="1"/>
</dbReference>
<evidence type="ECO:0000256" key="1">
    <source>
        <dbReference type="SAM" id="SignalP"/>
    </source>
</evidence>
<feature type="signal peptide" evidence="1">
    <location>
        <begin position="1"/>
        <end position="21"/>
    </location>
</feature>
<dbReference type="GO" id="GO:0016787">
    <property type="term" value="F:hydrolase activity"/>
    <property type="evidence" value="ECO:0007669"/>
    <property type="project" value="UniProtKB-KW"/>
</dbReference>
<feature type="chain" id="PRO_5013635353" evidence="1">
    <location>
        <begin position="22"/>
        <end position="348"/>
    </location>
</feature>